<comment type="caution">
    <text evidence="1">The sequence shown here is derived from an EMBL/GenBank/DDBJ whole genome shotgun (WGS) entry which is preliminary data.</text>
</comment>
<dbReference type="EMBL" id="JACTNZ010000009">
    <property type="protein sequence ID" value="KAG5531784.1"/>
    <property type="molecule type" value="Genomic_DNA"/>
</dbReference>
<evidence type="ECO:0000313" key="1">
    <source>
        <dbReference type="EMBL" id="KAG5531784.1"/>
    </source>
</evidence>
<gene>
    <name evidence="1" type="ORF">RHGRI_026416</name>
</gene>
<dbReference type="AlphaFoldDB" id="A0AAV6IYX7"/>
<sequence length="175" mass="20223">MCVLIAYFHRWYVTTPLSLNYIPLECSRCRTKDRGCPPFTPRALANYRSLLVPEYTGPTTPPKNDMELYEVPITWEIPPPAKNPEYLSPTEIPTPPVENFEQPFNFPIFGIETDPELEAALLDLSQYSLEPTIEPPVLTKEEQYNQKCEILEEAKTRAGKDYEIWLREIYGIVLP</sequence>
<evidence type="ECO:0000313" key="2">
    <source>
        <dbReference type="Proteomes" id="UP000823749"/>
    </source>
</evidence>
<name>A0AAV6IYX7_9ERIC</name>
<proteinExistence type="predicted"/>
<accession>A0AAV6IYX7</accession>
<keyword evidence="2" id="KW-1185">Reference proteome</keyword>
<dbReference type="Proteomes" id="UP000823749">
    <property type="component" value="Chromosome 9"/>
</dbReference>
<protein>
    <submittedName>
        <fullName evidence="1">Uncharacterized protein</fullName>
    </submittedName>
</protein>
<reference evidence="1" key="1">
    <citation type="submission" date="2020-08" db="EMBL/GenBank/DDBJ databases">
        <title>Plant Genome Project.</title>
        <authorList>
            <person name="Zhang R.-G."/>
        </authorList>
    </citation>
    <scope>NUCLEOTIDE SEQUENCE</scope>
    <source>
        <strain evidence="1">WSP0</strain>
        <tissue evidence="1">Leaf</tissue>
    </source>
</reference>
<organism evidence="1 2">
    <name type="scientific">Rhododendron griersonianum</name>
    <dbReference type="NCBI Taxonomy" id="479676"/>
    <lineage>
        <taxon>Eukaryota</taxon>
        <taxon>Viridiplantae</taxon>
        <taxon>Streptophyta</taxon>
        <taxon>Embryophyta</taxon>
        <taxon>Tracheophyta</taxon>
        <taxon>Spermatophyta</taxon>
        <taxon>Magnoliopsida</taxon>
        <taxon>eudicotyledons</taxon>
        <taxon>Gunneridae</taxon>
        <taxon>Pentapetalae</taxon>
        <taxon>asterids</taxon>
        <taxon>Ericales</taxon>
        <taxon>Ericaceae</taxon>
        <taxon>Ericoideae</taxon>
        <taxon>Rhodoreae</taxon>
        <taxon>Rhododendron</taxon>
    </lineage>
</organism>